<gene>
    <name evidence="3" type="ORF">CLIT_10c01000</name>
    <name evidence="2" type="ORF">CLIT_23c02180</name>
</gene>
<proteinExistence type="predicted"/>
<keyword evidence="4" id="KW-1185">Reference proteome</keyword>
<organism evidence="3 4">
    <name type="scientific">Peptoclostridium litorale DSM 5388</name>
    <dbReference type="NCBI Taxonomy" id="1121324"/>
    <lineage>
        <taxon>Bacteria</taxon>
        <taxon>Bacillati</taxon>
        <taxon>Bacillota</taxon>
        <taxon>Clostridia</taxon>
        <taxon>Peptostreptococcales</taxon>
        <taxon>Peptoclostridiaceae</taxon>
        <taxon>Peptoclostridium</taxon>
    </lineage>
</organism>
<accession>A0A069REZ8</accession>
<reference evidence="3 4" key="1">
    <citation type="submission" date="2014-03" db="EMBL/GenBank/DDBJ databases">
        <title>Genome sequence of Clostridium litorale W6, DSM 5388.</title>
        <authorList>
            <person name="Poehlein A."/>
            <person name="Jagirdar A."/>
            <person name="Khonsari B."/>
            <person name="Chibani C.M."/>
            <person name="Gutierrez Gutierrez D.A."/>
            <person name="Davydova E."/>
            <person name="Alghaithi H.S."/>
            <person name="Nair K.P."/>
            <person name="Dhamotharan K."/>
            <person name="Chandran L."/>
            <person name="G W."/>
            <person name="Daniel R."/>
        </authorList>
    </citation>
    <scope>NUCLEOTIDE SEQUENCE [LARGE SCALE GENOMIC DNA]</scope>
    <source>
        <strain evidence="3 4">W6</strain>
    </source>
</reference>
<dbReference type="EMBL" id="JJMM01000010">
    <property type="protein sequence ID" value="KDR95373.1"/>
    <property type="molecule type" value="Genomic_DNA"/>
</dbReference>
<protein>
    <recommendedName>
        <fullName evidence="1">Putative Se/S carrier protein-like domain-containing protein</fullName>
    </recommendedName>
</protein>
<feature type="domain" description="Putative Se/S carrier protein-like" evidence="1">
    <location>
        <begin position="8"/>
        <end position="74"/>
    </location>
</feature>
<dbReference type="Proteomes" id="UP000027946">
    <property type="component" value="Unassembled WGS sequence"/>
</dbReference>
<dbReference type="RefSeq" id="WP_038263568.1">
    <property type="nucleotide sequence ID" value="NZ_FSRH01000004.1"/>
</dbReference>
<dbReference type="STRING" id="1121324.CLIT_10c01000"/>
<dbReference type="OrthoDB" id="362866at2"/>
<evidence type="ECO:0000259" key="1">
    <source>
        <dbReference type="Pfam" id="PF11823"/>
    </source>
</evidence>
<dbReference type="eggNOG" id="ENOG5033A63">
    <property type="taxonomic scope" value="Bacteria"/>
</dbReference>
<name>A0A069REZ8_PEPLI</name>
<dbReference type="InterPro" id="IPR021778">
    <property type="entry name" value="Se/S_carrier-like"/>
</dbReference>
<evidence type="ECO:0000313" key="2">
    <source>
        <dbReference type="EMBL" id="KDR93946.1"/>
    </source>
</evidence>
<dbReference type="Pfam" id="PF11823">
    <property type="entry name" value="Se_S_carrier"/>
    <property type="match status" value="1"/>
</dbReference>
<evidence type="ECO:0000313" key="4">
    <source>
        <dbReference type="Proteomes" id="UP000027946"/>
    </source>
</evidence>
<dbReference type="EMBL" id="JJMM01000026">
    <property type="protein sequence ID" value="KDR93946.1"/>
    <property type="molecule type" value="Genomic_DNA"/>
</dbReference>
<comment type="caution">
    <text evidence="3">The sequence shown here is derived from an EMBL/GenBank/DDBJ whole genome shotgun (WGS) entry which is preliminary data.</text>
</comment>
<dbReference type="AlphaFoldDB" id="A0A069REZ8"/>
<sequence length="86" mass="9574">MGKDSKTFILFPSHMHGISLEKKLKESGIEYAISPTPRELSTCCGISIMIEITDIPAVEGILSENPNIKTLGIHTITKNKKRLFNF</sequence>
<evidence type="ECO:0000313" key="3">
    <source>
        <dbReference type="EMBL" id="KDR95373.1"/>
    </source>
</evidence>